<organism evidence="3 4">
    <name type="scientific">Devosia soli</name>
    <dbReference type="NCBI Taxonomy" id="361041"/>
    <lineage>
        <taxon>Bacteria</taxon>
        <taxon>Pseudomonadati</taxon>
        <taxon>Pseudomonadota</taxon>
        <taxon>Alphaproteobacteria</taxon>
        <taxon>Hyphomicrobiales</taxon>
        <taxon>Devosiaceae</taxon>
        <taxon>Devosia</taxon>
    </lineage>
</organism>
<dbReference type="EMBL" id="LAJG01000014">
    <property type="protein sequence ID" value="KKB79828.1"/>
    <property type="molecule type" value="Genomic_DNA"/>
</dbReference>
<dbReference type="OrthoDB" id="9805588at2"/>
<sequence>MAAEIERKFLLKGDAWKNAAESSSRLQQGYLSTSAKATVRIRIFDDERAVLTLKGAPIGLTRPEFEYEVPLDDARQMMTLSFPNIVEKRRYKVPFGEHLWEIDVFEGHHAGLVLAEVEMETEEDIVILPDWVGEEVTDDDRYANASLSRTPGVPE</sequence>
<dbReference type="InterPro" id="IPR033469">
    <property type="entry name" value="CYTH-like_dom_sf"/>
</dbReference>
<dbReference type="SMART" id="SM01118">
    <property type="entry name" value="CYTH"/>
    <property type="match status" value="1"/>
</dbReference>
<name>A0A0F5LBV3_9HYPH</name>
<dbReference type="InterPro" id="IPR012042">
    <property type="entry name" value="NeuTTM/CthTTM-like"/>
</dbReference>
<gene>
    <name evidence="3" type="ORF">VW35_04855</name>
</gene>
<accession>A0A0F5LBV3</accession>
<proteinExistence type="predicted"/>
<dbReference type="Proteomes" id="UP000033514">
    <property type="component" value="Unassembled WGS sequence"/>
</dbReference>
<evidence type="ECO:0000259" key="2">
    <source>
        <dbReference type="PROSITE" id="PS51707"/>
    </source>
</evidence>
<feature type="domain" description="CYTH" evidence="2">
    <location>
        <begin position="2"/>
        <end position="149"/>
    </location>
</feature>
<dbReference type="PATRIC" id="fig|361041.3.peg.277"/>
<feature type="active site" description="Proton acceptor" evidence="1">
    <location>
        <position position="30"/>
    </location>
</feature>
<dbReference type="PANTHER" id="PTHR40114">
    <property type="entry name" value="SLR0698 PROTEIN"/>
    <property type="match status" value="1"/>
</dbReference>
<dbReference type="RefSeq" id="WP_046141900.1">
    <property type="nucleotide sequence ID" value="NZ_LAJG01000014.1"/>
</dbReference>
<evidence type="ECO:0000256" key="1">
    <source>
        <dbReference type="PIRSR" id="PIRSR016487-1"/>
    </source>
</evidence>
<reference evidence="3 4" key="1">
    <citation type="submission" date="2015-03" db="EMBL/GenBank/DDBJ databases">
        <authorList>
            <person name="Hassan Y.I."/>
            <person name="Lepp D."/>
            <person name="Zhou T."/>
        </authorList>
    </citation>
    <scope>NUCLEOTIDE SEQUENCE [LARGE SCALE GENOMIC DNA]</scope>
    <source>
        <strain evidence="3 4">GH2-10</strain>
    </source>
</reference>
<dbReference type="AlphaFoldDB" id="A0A0F5LBV3"/>
<evidence type="ECO:0000313" key="3">
    <source>
        <dbReference type="EMBL" id="KKB79828.1"/>
    </source>
</evidence>
<dbReference type="STRING" id="361041.VW35_04855"/>
<dbReference type="PANTHER" id="PTHR40114:SF1">
    <property type="entry name" value="SLR0698 PROTEIN"/>
    <property type="match status" value="1"/>
</dbReference>
<protein>
    <submittedName>
        <fullName evidence="3">Adenylate cyclase</fullName>
    </submittedName>
</protein>
<dbReference type="CDD" id="cd07891">
    <property type="entry name" value="CYTH-like_CthTTM-like_1"/>
    <property type="match status" value="1"/>
</dbReference>
<keyword evidence="4" id="KW-1185">Reference proteome</keyword>
<dbReference type="PIRSF" id="PIRSF016487">
    <property type="entry name" value="CYTH_UCP016487"/>
    <property type="match status" value="1"/>
</dbReference>
<dbReference type="PROSITE" id="PS51707">
    <property type="entry name" value="CYTH"/>
    <property type="match status" value="1"/>
</dbReference>
<dbReference type="Gene3D" id="2.40.320.10">
    <property type="entry name" value="Hypothetical Protein Pfu-838710-001"/>
    <property type="match status" value="1"/>
</dbReference>
<evidence type="ECO:0000313" key="4">
    <source>
        <dbReference type="Proteomes" id="UP000033514"/>
    </source>
</evidence>
<dbReference type="InterPro" id="IPR023577">
    <property type="entry name" value="CYTH_domain"/>
</dbReference>
<dbReference type="SUPFAM" id="SSF55154">
    <property type="entry name" value="CYTH-like phosphatases"/>
    <property type="match status" value="1"/>
</dbReference>
<comment type="caution">
    <text evidence="3">The sequence shown here is derived from an EMBL/GenBank/DDBJ whole genome shotgun (WGS) entry which is preliminary data.</text>
</comment>
<dbReference type="Pfam" id="PF01928">
    <property type="entry name" value="CYTH"/>
    <property type="match status" value="1"/>
</dbReference>